<feature type="transmembrane region" description="Helical" evidence="1">
    <location>
        <begin position="25"/>
        <end position="52"/>
    </location>
</feature>
<evidence type="ECO:0000313" key="3">
    <source>
        <dbReference type="Proteomes" id="UP000028643"/>
    </source>
</evidence>
<dbReference type="EMBL" id="JPQT01000085">
    <property type="protein sequence ID" value="KFE53263.1"/>
    <property type="molecule type" value="Genomic_DNA"/>
</dbReference>
<evidence type="ECO:0000256" key="1">
    <source>
        <dbReference type="SAM" id="Phobius"/>
    </source>
</evidence>
<dbReference type="PATRIC" id="fig|317.174.peg.1286"/>
<keyword evidence="1" id="KW-0472">Membrane</keyword>
<proteinExistence type="predicted"/>
<reference evidence="2 3" key="1">
    <citation type="submission" date="2014-07" db="EMBL/GenBank/DDBJ databases">
        <title>Draft Genome Sequences of Environmental Pseudomonas syringae strains.</title>
        <authorList>
            <person name="Baltrus D.A."/>
            <person name="Berge O."/>
            <person name="Morris C."/>
        </authorList>
    </citation>
    <scope>NUCLEOTIDE SEQUENCE [LARGE SCALE GENOMIC DNA]</scope>
    <source>
        <strain evidence="2 3">CEB003</strain>
    </source>
</reference>
<organism evidence="2 3">
    <name type="scientific">Pseudomonas syringae</name>
    <dbReference type="NCBI Taxonomy" id="317"/>
    <lineage>
        <taxon>Bacteria</taxon>
        <taxon>Pseudomonadati</taxon>
        <taxon>Pseudomonadota</taxon>
        <taxon>Gammaproteobacteria</taxon>
        <taxon>Pseudomonadales</taxon>
        <taxon>Pseudomonadaceae</taxon>
        <taxon>Pseudomonas</taxon>
    </lineage>
</organism>
<gene>
    <name evidence="2" type="ORF">IV02_06320</name>
</gene>
<keyword evidence="1" id="KW-1133">Transmembrane helix</keyword>
<dbReference type="AlphaFoldDB" id="A0A085VCV0"/>
<accession>A0A085VCV0</accession>
<sequence>MTVRCATADQQFVYQRLLCKSRREVILALILLIAAFNSSFKAGHGLCTVIWIDATRARPFKVKPQ</sequence>
<protein>
    <submittedName>
        <fullName evidence="2">Uncharacterized protein</fullName>
    </submittedName>
</protein>
<name>A0A085VCV0_PSESX</name>
<evidence type="ECO:0000313" key="2">
    <source>
        <dbReference type="EMBL" id="KFE53263.1"/>
    </source>
</evidence>
<dbReference type="Proteomes" id="UP000028643">
    <property type="component" value="Unassembled WGS sequence"/>
</dbReference>
<keyword evidence="1" id="KW-0812">Transmembrane</keyword>
<comment type="caution">
    <text evidence="2">The sequence shown here is derived from an EMBL/GenBank/DDBJ whole genome shotgun (WGS) entry which is preliminary data.</text>
</comment>